<dbReference type="PANTHER" id="PTHR34580">
    <property type="match status" value="1"/>
</dbReference>
<dbReference type="SUPFAM" id="SSF46785">
    <property type="entry name" value="Winged helix' DNA-binding domain"/>
    <property type="match status" value="1"/>
</dbReference>
<dbReference type="OrthoDB" id="9767131at2"/>
<dbReference type="InterPro" id="IPR036390">
    <property type="entry name" value="WH_DNA-bd_sf"/>
</dbReference>
<keyword evidence="6" id="KW-1185">Reference proteome</keyword>
<dbReference type="Pfam" id="PF08279">
    <property type="entry name" value="HTH_11"/>
    <property type="match status" value="1"/>
</dbReference>
<evidence type="ECO:0000313" key="6">
    <source>
        <dbReference type="Proteomes" id="UP000071392"/>
    </source>
</evidence>
<dbReference type="EMBL" id="LSZP01000020">
    <property type="protein sequence ID" value="KXU36733.1"/>
    <property type="molecule type" value="Genomic_DNA"/>
</dbReference>
<dbReference type="InterPro" id="IPR051534">
    <property type="entry name" value="CBASS_pafABC_assoc_protein"/>
</dbReference>
<dbReference type="Gene3D" id="1.10.10.10">
    <property type="entry name" value="Winged helix-like DNA-binding domain superfamily/Winged helix DNA-binding domain"/>
    <property type="match status" value="1"/>
</dbReference>
<name>A0A139SQC1_9BACT</name>
<evidence type="ECO:0000259" key="4">
    <source>
        <dbReference type="Pfam" id="PF25583"/>
    </source>
</evidence>
<dbReference type="InterPro" id="IPR026881">
    <property type="entry name" value="WYL_dom"/>
</dbReference>
<gene>
    <name evidence="5" type="ORF">AXK12_02970</name>
</gene>
<dbReference type="Pfam" id="PF25583">
    <property type="entry name" value="WCX"/>
    <property type="match status" value="1"/>
</dbReference>
<dbReference type="Proteomes" id="UP000071392">
    <property type="component" value="Unassembled WGS sequence"/>
</dbReference>
<dbReference type="PROSITE" id="PS52050">
    <property type="entry name" value="WYL"/>
    <property type="match status" value="1"/>
</dbReference>
<dbReference type="InterPro" id="IPR057727">
    <property type="entry name" value="WCX_dom"/>
</dbReference>
<feature type="domain" description="WCX" evidence="4">
    <location>
        <begin position="273"/>
        <end position="348"/>
    </location>
</feature>
<evidence type="ECO:0008006" key="7">
    <source>
        <dbReference type="Google" id="ProtNLM"/>
    </source>
</evidence>
<organism evidence="5 6">
    <name type="scientific">Cephaloticoccus capnophilus</name>
    <dbReference type="NCBI Taxonomy" id="1548208"/>
    <lineage>
        <taxon>Bacteria</taxon>
        <taxon>Pseudomonadati</taxon>
        <taxon>Verrucomicrobiota</taxon>
        <taxon>Opitutia</taxon>
        <taxon>Opitutales</taxon>
        <taxon>Opitutaceae</taxon>
        <taxon>Cephaloticoccus</taxon>
    </lineage>
</organism>
<proteinExistence type="predicted"/>
<feature type="domain" description="Helix-turn-helix type 11" evidence="2">
    <location>
        <begin position="23"/>
        <end position="68"/>
    </location>
</feature>
<dbReference type="RefSeq" id="WP_082782579.1">
    <property type="nucleotide sequence ID" value="NZ_LSZP01000020.1"/>
</dbReference>
<feature type="domain" description="WYL" evidence="3">
    <location>
        <begin position="158"/>
        <end position="242"/>
    </location>
</feature>
<dbReference type="STRING" id="1548208.AXK12_02970"/>
<dbReference type="InterPro" id="IPR036388">
    <property type="entry name" value="WH-like_DNA-bd_sf"/>
</dbReference>
<evidence type="ECO:0000259" key="2">
    <source>
        <dbReference type="Pfam" id="PF08279"/>
    </source>
</evidence>
<evidence type="ECO:0000313" key="5">
    <source>
        <dbReference type="EMBL" id="KXU36733.1"/>
    </source>
</evidence>
<dbReference type="Pfam" id="PF13280">
    <property type="entry name" value="WYL"/>
    <property type="match status" value="1"/>
</dbReference>
<evidence type="ECO:0000256" key="1">
    <source>
        <dbReference type="SAM" id="MobiDB-lite"/>
    </source>
</evidence>
<comment type="caution">
    <text evidence="5">The sequence shown here is derived from an EMBL/GenBank/DDBJ whole genome shotgun (WGS) entry which is preliminary data.</text>
</comment>
<accession>A0A139SQC1</accession>
<reference evidence="5 6" key="1">
    <citation type="submission" date="2016-02" db="EMBL/GenBank/DDBJ databases">
        <authorList>
            <person name="Wen L."/>
            <person name="He K."/>
            <person name="Yang H."/>
        </authorList>
    </citation>
    <scope>NUCLEOTIDE SEQUENCE [LARGE SCALE GENOMIC DNA]</scope>
    <source>
        <strain evidence="5 6">CV41</strain>
    </source>
</reference>
<dbReference type="PANTHER" id="PTHR34580:SF1">
    <property type="entry name" value="PROTEIN PAFC"/>
    <property type="match status" value="1"/>
</dbReference>
<protein>
    <recommendedName>
        <fullName evidence="7">DNA-binding protein</fullName>
    </recommendedName>
</protein>
<feature type="region of interest" description="Disordered" evidence="1">
    <location>
        <begin position="176"/>
        <end position="200"/>
    </location>
</feature>
<evidence type="ECO:0000259" key="3">
    <source>
        <dbReference type="Pfam" id="PF13280"/>
    </source>
</evidence>
<dbReference type="InterPro" id="IPR013196">
    <property type="entry name" value="HTH_11"/>
</dbReference>
<dbReference type="AlphaFoldDB" id="A0A139SQC1"/>
<sequence>MPPAPRSTAAPAASQLSRPPLERMLKIHAQLRRGARVNGTQLAEQIEVSRKTIVRDIAFMRDRLDLPIAFDPQLNTYRYTHQVEAFPTVNVTEGELLALLVAQRALEQYRGTPFHRQLSIAFEKLTSNLRDQISFSPSEEFHAVSFKNIGTSKTDLTLFNALSTAVQQQEEVQFEYRKPGSAATTHSAEPSSGEKGAEPASLVRHVRPYHLANRENLWYLIGYDLDRQALRTFALPRISALKRARRHFERPADFSPEQFFANALGVLGGAGDWQVRIRFSATVAERVSEREWHDSQELRALPDGTLELSLRLGALEEVEQWVLSWGAHAEVLGPPELRTKMQATAKKLVAIYK</sequence>